<evidence type="ECO:0000256" key="1">
    <source>
        <dbReference type="ARBA" id="ARBA00004123"/>
    </source>
</evidence>
<evidence type="ECO:0000256" key="2">
    <source>
        <dbReference type="ARBA" id="ARBA00006726"/>
    </source>
</evidence>
<evidence type="ECO:0000313" key="8">
    <source>
        <dbReference type="Proteomes" id="UP000694557"/>
    </source>
</evidence>
<evidence type="ECO:0000256" key="4">
    <source>
        <dbReference type="ARBA" id="ARBA00023242"/>
    </source>
</evidence>
<evidence type="ECO:0000313" key="7">
    <source>
        <dbReference type="Ensembl" id="ENSOKIP00005016891.1"/>
    </source>
</evidence>
<evidence type="ECO:0000259" key="6">
    <source>
        <dbReference type="Pfam" id="PF02234"/>
    </source>
</evidence>
<sequence length="256" mass="29139">MRTVWRYSIETRGQTQPKLFKDTLNPGIYLHLLLNLGKTMLNVLLLSSAMERLSTPMTFPLHAPTGVCRNLFGTVDHDKLNRDMKSKMREISYRDQQKWNFNFEAEVPLSGDYVWEETPVDTSPVSYQDSVQVGMARSVVTPVNVKPDVDVILLDSSSQDVSPHCDDRLTNSKSNTPCLTEVNPENCAVKLNSGKPTRKQVPCVRCKITTTTTMALATDFYVKRKRMTTETKLNESTCHHSSSQCHVEQTQRKRIR</sequence>
<evidence type="ECO:0000256" key="5">
    <source>
        <dbReference type="ARBA" id="ARBA00023306"/>
    </source>
</evidence>
<dbReference type="Gene3D" id="4.10.365.10">
    <property type="entry name" value="p27"/>
    <property type="match status" value="1"/>
</dbReference>
<feature type="domain" description="Cyclin-dependent kinase inhibitor" evidence="6">
    <location>
        <begin position="70"/>
        <end position="117"/>
    </location>
</feature>
<dbReference type="InterPro" id="IPR003175">
    <property type="entry name" value="CDI_dom"/>
</dbReference>
<name>A0A8C7D6Q4_ONCKI</name>
<dbReference type="Pfam" id="PF02234">
    <property type="entry name" value="CDI"/>
    <property type="match status" value="1"/>
</dbReference>
<dbReference type="GO" id="GO:0004861">
    <property type="term" value="F:cyclin-dependent protein serine/threonine kinase inhibitor activity"/>
    <property type="evidence" value="ECO:0007669"/>
    <property type="project" value="InterPro"/>
</dbReference>
<dbReference type="Ensembl" id="ENSOKIT00005017979.1">
    <property type="protein sequence ID" value="ENSOKIP00005016891.1"/>
    <property type="gene ID" value="ENSOKIG00005007509.1"/>
</dbReference>
<dbReference type="InterPro" id="IPR044898">
    <property type="entry name" value="CDI_dom_sf"/>
</dbReference>
<reference evidence="7" key="2">
    <citation type="submission" date="2025-09" db="UniProtKB">
        <authorList>
            <consortium name="Ensembl"/>
        </authorList>
    </citation>
    <scope>IDENTIFICATION</scope>
</reference>
<reference evidence="7" key="1">
    <citation type="submission" date="2025-08" db="UniProtKB">
        <authorList>
            <consortium name="Ensembl"/>
        </authorList>
    </citation>
    <scope>IDENTIFICATION</scope>
</reference>
<keyword evidence="3" id="KW-0649">Protein kinase inhibitor</keyword>
<accession>A0A8C7D6Q4</accession>
<evidence type="ECO:0000256" key="3">
    <source>
        <dbReference type="ARBA" id="ARBA00023013"/>
    </source>
</evidence>
<dbReference type="Proteomes" id="UP000694557">
    <property type="component" value="Unassembled WGS sequence"/>
</dbReference>
<protein>
    <submittedName>
        <fullName evidence="7">Uncharacterized LOC109889686</fullName>
    </submittedName>
</protein>
<dbReference type="GeneTree" id="ENSGT00940000162677"/>
<dbReference type="GeneID" id="109889686"/>
<keyword evidence="8" id="KW-1185">Reference proteome</keyword>
<dbReference type="RefSeq" id="XP_020336886.1">
    <property type="nucleotide sequence ID" value="XM_020481297.2"/>
</dbReference>
<dbReference type="GO" id="GO:0005634">
    <property type="term" value="C:nucleus"/>
    <property type="evidence" value="ECO:0007669"/>
    <property type="project" value="UniProtKB-SubCell"/>
</dbReference>
<dbReference type="AlphaFoldDB" id="A0A8C7D6Q4"/>
<dbReference type="PANTHER" id="PTHR10265:SF44">
    <property type="entry name" value="CYCLIN-DEPENDENT KINASE INHIBITOR 1C"/>
    <property type="match status" value="1"/>
</dbReference>
<organism evidence="7 8">
    <name type="scientific">Oncorhynchus kisutch</name>
    <name type="common">Coho salmon</name>
    <name type="synonym">Salmo kisutch</name>
    <dbReference type="NCBI Taxonomy" id="8019"/>
    <lineage>
        <taxon>Eukaryota</taxon>
        <taxon>Metazoa</taxon>
        <taxon>Chordata</taxon>
        <taxon>Craniata</taxon>
        <taxon>Vertebrata</taxon>
        <taxon>Euteleostomi</taxon>
        <taxon>Actinopterygii</taxon>
        <taxon>Neopterygii</taxon>
        <taxon>Teleostei</taxon>
        <taxon>Protacanthopterygii</taxon>
        <taxon>Salmoniformes</taxon>
        <taxon>Salmonidae</taxon>
        <taxon>Salmoninae</taxon>
        <taxon>Oncorhynchus</taxon>
    </lineage>
</organism>
<comment type="similarity">
    <text evidence="2">Belongs to the CDI family.</text>
</comment>
<dbReference type="KEGG" id="oki:109889686"/>
<proteinExistence type="inferred from homology"/>
<keyword evidence="5" id="KW-0131">Cell cycle</keyword>
<dbReference type="GO" id="GO:0045930">
    <property type="term" value="P:negative regulation of mitotic cell cycle"/>
    <property type="evidence" value="ECO:0007669"/>
    <property type="project" value="TreeGrafter"/>
</dbReference>
<comment type="subcellular location">
    <subcellularLocation>
        <location evidence="1">Nucleus</location>
    </subcellularLocation>
</comment>
<gene>
    <name evidence="7" type="primary">LOC109889686</name>
</gene>
<keyword evidence="4" id="KW-0539">Nucleus</keyword>
<dbReference type="PANTHER" id="PTHR10265">
    <property type="entry name" value="CYCLIN-DEPENDENT KINASE INHIBITOR 1"/>
    <property type="match status" value="1"/>
</dbReference>